<dbReference type="OrthoDB" id="822980at2"/>
<dbReference type="RefSeq" id="WP_092789617.1">
    <property type="nucleotide sequence ID" value="NZ_FOPC01000003.1"/>
</dbReference>
<sequence length="215" mass="22969">MKKHLSITQKMLAPAVVLFGAVACISETETPLIHQSQVEIATTEEGGENLKKGGFMPYEESFVNQIFPQTINEGEFAGFYLPGTGTGKARGAGKVFSFINQRPISDTESMPAPVTLFFEEQLEGFGIVDIPQNVNSVTVSESGNAIFFESGINRVIGLTPEGLVKFEAEITIVGGTKKFKNATGEGKLTGSYDADPNSLNAGQGTSKIEALIKLN</sequence>
<dbReference type="STRING" id="435880.SAMN04487988_103135"/>
<protein>
    <recommendedName>
        <fullName evidence="3">Lipoprotein</fullName>
    </recommendedName>
</protein>
<evidence type="ECO:0000313" key="2">
    <source>
        <dbReference type="Proteomes" id="UP000199642"/>
    </source>
</evidence>
<dbReference type="Proteomes" id="UP000199642">
    <property type="component" value="Unassembled WGS sequence"/>
</dbReference>
<dbReference type="EMBL" id="FOPC01000003">
    <property type="protein sequence ID" value="SFG37106.1"/>
    <property type="molecule type" value="Genomic_DNA"/>
</dbReference>
<name>A0A1I2RH67_9BACT</name>
<gene>
    <name evidence="1" type="ORF">SAMN04487988_103135</name>
</gene>
<reference evidence="2" key="1">
    <citation type="submission" date="2016-10" db="EMBL/GenBank/DDBJ databases">
        <authorList>
            <person name="Varghese N."/>
            <person name="Submissions S."/>
        </authorList>
    </citation>
    <scope>NUCLEOTIDE SEQUENCE [LARGE SCALE GENOMIC DNA]</scope>
    <source>
        <strain evidence="2">DSM 19315</strain>
    </source>
</reference>
<dbReference type="AlphaFoldDB" id="A0A1I2RH67"/>
<keyword evidence="2" id="KW-1185">Reference proteome</keyword>
<dbReference type="PROSITE" id="PS51257">
    <property type="entry name" value="PROKAR_LIPOPROTEIN"/>
    <property type="match status" value="1"/>
</dbReference>
<evidence type="ECO:0000313" key="1">
    <source>
        <dbReference type="EMBL" id="SFG37106.1"/>
    </source>
</evidence>
<organism evidence="1 2">
    <name type="scientific">Algoriphagus hitonicola</name>
    <dbReference type="NCBI Taxonomy" id="435880"/>
    <lineage>
        <taxon>Bacteria</taxon>
        <taxon>Pseudomonadati</taxon>
        <taxon>Bacteroidota</taxon>
        <taxon>Cytophagia</taxon>
        <taxon>Cytophagales</taxon>
        <taxon>Cyclobacteriaceae</taxon>
        <taxon>Algoriphagus</taxon>
    </lineage>
</organism>
<accession>A0A1I2RH67</accession>
<evidence type="ECO:0008006" key="3">
    <source>
        <dbReference type="Google" id="ProtNLM"/>
    </source>
</evidence>
<proteinExistence type="predicted"/>